<dbReference type="NCBIfam" id="TIGR00151">
    <property type="entry name" value="ispF"/>
    <property type="match status" value="1"/>
</dbReference>
<dbReference type="HAMAP" id="MF_00107">
    <property type="entry name" value="IspF"/>
    <property type="match status" value="1"/>
</dbReference>
<comment type="catalytic activity">
    <reaction evidence="2 14">
        <text>2-C-methyl-D-erythritol 4-phosphate + CTP + H(+) = 4-CDP-2-C-methyl-D-erythritol + diphosphate</text>
        <dbReference type="Rhea" id="RHEA:13429"/>
        <dbReference type="ChEBI" id="CHEBI:15378"/>
        <dbReference type="ChEBI" id="CHEBI:33019"/>
        <dbReference type="ChEBI" id="CHEBI:37563"/>
        <dbReference type="ChEBI" id="CHEBI:57823"/>
        <dbReference type="ChEBI" id="CHEBI:58262"/>
        <dbReference type="EC" id="2.7.7.60"/>
    </reaction>
</comment>
<comment type="similarity">
    <text evidence="7">Belongs to the IspD/TarI cytidylyltransferase family. IspD subfamily.</text>
</comment>
<evidence type="ECO:0000256" key="12">
    <source>
        <dbReference type="ARBA" id="ARBA00023239"/>
    </source>
</evidence>
<evidence type="ECO:0000256" key="5">
    <source>
        <dbReference type="ARBA" id="ARBA00004787"/>
    </source>
</evidence>
<dbReference type="InterPro" id="IPR026596">
    <property type="entry name" value="IspD/F"/>
</dbReference>
<dbReference type="GO" id="GO:0019288">
    <property type="term" value="P:isopentenyl diphosphate biosynthetic process, methylerythritol 4-phosphate pathway"/>
    <property type="evidence" value="ECO:0007669"/>
    <property type="project" value="UniProtKB-UniRule"/>
</dbReference>
<dbReference type="SUPFAM" id="SSF69765">
    <property type="entry name" value="IpsF-like"/>
    <property type="match status" value="1"/>
</dbReference>
<dbReference type="NCBIfam" id="NF006899">
    <property type="entry name" value="PRK09382.1"/>
    <property type="match status" value="1"/>
</dbReference>
<keyword evidence="17" id="KW-1185">Reference proteome</keyword>
<evidence type="ECO:0000313" key="16">
    <source>
        <dbReference type="EMBL" id="MBB4658936.1"/>
    </source>
</evidence>
<proteinExistence type="inferred from homology"/>
<dbReference type="InterPro" id="IPR018294">
    <property type="entry name" value="ISPD_synthase_CS"/>
</dbReference>
<feature type="binding site" evidence="14">
    <location>
        <position position="371"/>
    </location>
    <ligand>
        <name>4-CDP-2-C-methyl-D-erythritol 2-phosphate</name>
        <dbReference type="ChEBI" id="CHEBI:57919"/>
    </ligand>
</feature>
<dbReference type="Gene3D" id="3.90.550.10">
    <property type="entry name" value="Spore Coat Polysaccharide Biosynthesis Protein SpsA, Chain A"/>
    <property type="match status" value="1"/>
</dbReference>
<comment type="function">
    <text evidence="14">Bifunctional enzyme that catalyzes the formation of 4-diphosphocytidyl-2-C-methyl-D-erythritol from CTP and 2-C-methyl-D-erythritol 4-phosphate (MEP) (IspD), and catalyzes the conversion of 4-diphosphocytidyl-2-C-methyl-D-erythritol 2-phosphate (CDP-ME2P) to 2-C-methyl-D-erythritol 2,4-cyclodiphosphate (ME-CPP) with a corresponding release of cytidine 5-monophosphate (CMP) (IspF).</text>
</comment>
<dbReference type="RefSeq" id="WP_183817106.1">
    <property type="nucleotide sequence ID" value="NZ_JACHOB010000002.1"/>
</dbReference>
<feature type="site" description="Transition state stabilizer" evidence="14">
    <location>
        <position position="19"/>
    </location>
</feature>
<organism evidence="16 17">
    <name type="scientific">Parvularcula dongshanensis</name>
    <dbReference type="NCBI Taxonomy" id="1173995"/>
    <lineage>
        <taxon>Bacteria</taxon>
        <taxon>Pseudomonadati</taxon>
        <taxon>Pseudomonadota</taxon>
        <taxon>Alphaproteobacteria</taxon>
        <taxon>Parvularculales</taxon>
        <taxon>Parvularculaceae</taxon>
        <taxon>Parvularcula</taxon>
    </lineage>
</organism>
<evidence type="ECO:0000256" key="7">
    <source>
        <dbReference type="ARBA" id="ARBA00009789"/>
    </source>
</evidence>
<evidence type="ECO:0000256" key="9">
    <source>
        <dbReference type="ARBA" id="ARBA00022695"/>
    </source>
</evidence>
<evidence type="ECO:0000256" key="8">
    <source>
        <dbReference type="ARBA" id="ARBA00022679"/>
    </source>
</evidence>
<feature type="binding site" evidence="14">
    <location>
        <position position="237"/>
    </location>
    <ligand>
        <name>a divalent metal cation</name>
        <dbReference type="ChEBI" id="CHEBI:60240"/>
    </ligand>
</feature>
<feature type="region of interest" description="2-C-methyl-D-erythritol 4-phosphate cytidylyltransferase" evidence="14">
    <location>
        <begin position="1"/>
        <end position="230"/>
    </location>
</feature>
<dbReference type="Pfam" id="PF02542">
    <property type="entry name" value="YgbB"/>
    <property type="match status" value="1"/>
</dbReference>
<comment type="caution">
    <text evidence="16">The sequence shown here is derived from an EMBL/GenBank/DDBJ whole genome shotgun (WGS) entry which is preliminary data.</text>
</comment>
<feature type="site" description="Transition state stabilizer" evidence="14">
    <location>
        <position position="26"/>
    </location>
</feature>
<dbReference type="CDD" id="cd00554">
    <property type="entry name" value="MECDP_synthase"/>
    <property type="match status" value="1"/>
</dbReference>
<dbReference type="CDD" id="cd02516">
    <property type="entry name" value="CDP-ME_synthetase"/>
    <property type="match status" value="1"/>
</dbReference>
<dbReference type="EC" id="4.6.1.12" evidence="14"/>
<dbReference type="InterPro" id="IPR020555">
    <property type="entry name" value="MECDP_synthase_CS"/>
</dbReference>
<comment type="caution">
    <text evidence="14">Lacks conserved residue(s) required for the propagation of feature annotation.</text>
</comment>
<dbReference type="PROSITE" id="PS01350">
    <property type="entry name" value="ISPF"/>
    <property type="match status" value="1"/>
</dbReference>
<comment type="pathway">
    <text evidence="4 14">Isoprenoid biosynthesis; isopentenyl diphosphate biosynthesis via DXP pathway; isopentenyl diphosphate from 1-deoxy-D-xylulose 5-phosphate: step 4/6.</text>
</comment>
<evidence type="ECO:0000313" key="17">
    <source>
        <dbReference type="Proteomes" id="UP000563524"/>
    </source>
</evidence>
<dbReference type="HAMAP" id="MF_01520">
    <property type="entry name" value="IspDF"/>
    <property type="match status" value="1"/>
</dbReference>
<evidence type="ECO:0000256" key="10">
    <source>
        <dbReference type="ARBA" id="ARBA00022723"/>
    </source>
</evidence>
<keyword evidence="12 14" id="KW-0456">Lyase</keyword>
<accession>A0A840I1N5</accession>
<evidence type="ECO:0000256" key="13">
    <source>
        <dbReference type="ARBA" id="ARBA00023268"/>
    </source>
</evidence>
<feature type="domain" description="2-C-methyl-D-erythritol 2,4-cyclodiphosphate synthase" evidence="15">
    <location>
        <begin position="231"/>
        <end position="383"/>
    </location>
</feature>
<comment type="similarity">
    <text evidence="14">In the N-terminal section; belongs to the IspD/TarI cytidylyltransferase family. IspD subfamily.</text>
</comment>
<feature type="binding site" evidence="14">
    <location>
        <position position="271"/>
    </location>
    <ligand>
        <name>a divalent metal cation</name>
        <dbReference type="ChEBI" id="CHEBI:60240"/>
    </ligand>
</feature>
<comment type="cofactor">
    <cofactor evidence="3 14">
        <name>a divalent metal cation</name>
        <dbReference type="ChEBI" id="CHEBI:60240"/>
    </cofactor>
</comment>
<dbReference type="Proteomes" id="UP000563524">
    <property type="component" value="Unassembled WGS sequence"/>
</dbReference>
<dbReference type="Gene3D" id="3.30.1330.50">
    <property type="entry name" value="2-C-methyl-D-erythritol 2,4-cyclodiphosphate synthase"/>
    <property type="match status" value="1"/>
</dbReference>
<feature type="binding site" evidence="14">
    <location>
        <begin position="237"/>
        <end position="239"/>
    </location>
    <ligand>
        <name>4-CDP-2-C-methyl-D-erythritol 2-phosphate</name>
        <dbReference type="ChEBI" id="CHEBI:57919"/>
    </ligand>
</feature>
<dbReference type="GO" id="GO:0046872">
    <property type="term" value="F:metal ion binding"/>
    <property type="evidence" value="ECO:0007669"/>
    <property type="project" value="UniProtKB-KW"/>
</dbReference>
<evidence type="ECO:0000256" key="14">
    <source>
        <dbReference type="HAMAP-Rule" id="MF_01520"/>
    </source>
</evidence>
<dbReference type="InterPro" id="IPR029044">
    <property type="entry name" value="Nucleotide-diphossugar_trans"/>
</dbReference>
<dbReference type="NCBIfam" id="TIGR00453">
    <property type="entry name" value="ispD"/>
    <property type="match status" value="1"/>
</dbReference>
<feature type="site" description="Transition state stabilizer" evidence="14">
    <location>
        <position position="263"/>
    </location>
</feature>
<dbReference type="AlphaFoldDB" id="A0A840I1N5"/>
<keyword evidence="11 14" id="KW-0414">Isoprene biosynthesis</keyword>
<evidence type="ECO:0000256" key="4">
    <source>
        <dbReference type="ARBA" id="ARBA00004709"/>
    </source>
</evidence>
<feature type="binding site" evidence="14">
    <location>
        <position position="239"/>
    </location>
    <ligand>
        <name>a divalent metal cation</name>
        <dbReference type="ChEBI" id="CHEBI:60240"/>
    </ligand>
</feature>
<sequence length="390" mass="40854">MTSTPKIAALIVAAGRGARSGRAGPKQFEPVGGEPVLRRTLRAFETHPRVASILTVIHPDDEHRFREAAGPKARFVHGGADRQASVLSGLTALQVDPLDFVLIHDGARPFVSHATIDGVLAALEAEDAPDGAIAALPVSDTLKRGAMGRSTGTAPRDDLWRAQTPQGFAFPAILAAHREAAPGRATDDASVIEERGGQVVLVPDAPTNIKLTFPGDFAMAEALLAANEETRVGFGYDVHAFTDGDAVTIGGIVIAHSHSLAGHSDADVALHSITDALYGALGEGDIGRHFPPSDPHWRGADSRVFLRHAASLLAERGGRISSADVTIICEAPKIAPHADRMRDVVAECLGCEASRVSVKATTTEGLGFQGRREGIAAQAVCAVRLPTARP</sequence>
<name>A0A840I1N5_9PROT</name>
<dbReference type="GO" id="GO:0050518">
    <property type="term" value="F:2-C-methyl-D-erythritol 4-phosphate cytidylyltransferase activity"/>
    <property type="evidence" value="ECO:0007669"/>
    <property type="project" value="UniProtKB-UniRule"/>
</dbReference>
<evidence type="ECO:0000256" key="2">
    <source>
        <dbReference type="ARBA" id="ARBA00001282"/>
    </source>
</evidence>
<comment type="similarity">
    <text evidence="6">Belongs to the IspF family.</text>
</comment>
<dbReference type="InterPro" id="IPR034683">
    <property type="entry name" value="IspD/TarI"/>
</dbReference>
<feature type="binding site" evidence="14">
    <location>
        <begin position="263"/>
        <end position="264"/>
    </location>
    <ligand>
        <name>4-CDP-2-C-methyl-D-erythritol 2-phosphate</name>
        <dbReference type="ChEBI" id="CHEBI:57919"/>
    </ligand>
</feature>
<evidence type="ECO:0000256" key="6">
    <source>
        <dbReference type="ARBA" id="ARBA00008480"/>
    </source>
</evidence>
<dbReference type="InterPro" id="IPR001228">
    <property type="entry name" value="IspD"/>
</dbReference>
<dbReference type="GO" id="GO:0016114">
    <property type="term" value="P:terpenoid biosynthetic process"/>
    <property type="evidence" value="ECO:0007669"/>
    <property type="project" value="InterPro"/>
</dbReference>
<comment type="pathway">
    <text evidence="5 14">Isoprenoid biosynthesis; isopentenyl diphosphate biosynthesis via DXP pathway; isopentenyl diphosphate from 1-deoxy-D-xylulose 5-phosphate: step 2/6.</text>
</comment>
<keyword evidence="10 14" id="KW-0479">Metal-binding</keyword>
<feature type="site" description="Positions MEP for the nucleophilic attack" evidence="14">
    <location>
        <position position="210"/>
    </location>
</feature>
<reference evidence="16 17" key="1">
    <citation type="submission" date="2020-08" db="EMBL/GenBank/DDBJ databases">
        <title>Genomic Encyclopedia of Type Strains, Phase IV (KMG-IV): sequencing the most valuable type-strain genomes for metagenomic binning, comparative biology and taxonomic classification.</title>
        <authorList>
            <person name="Goeker M."/>
        </authorList>
    </citation>
    <scope>NUCLEOTIDE SEQUENCE [LARGE SCALE GENOMIC DNA]</scope>
    <source>
        <strain evidence="16 17">DSM 102850</strain>
    </source>
</reference>
<dbReference type="UniPathway" id="UPA00056">
    <property type="reaction ID" value="UER00093"/>
</dbReference>
<feature type="site" description="Positions MEP for the nucleophilic attack" evidence="14">
    <location>
        <position position="156"/>
    </location>
</feature>
<dbReference type="Pfam" id="PF01128">
    <property type="entry name" value="IspD"/>
    <property type="match status" value="1"/>
</dbReference>
<dbReference type="GO" id="GO:0008685">
    <property type="term" value="F:2-C-methyl-D-erythritol 2,4-cyclodiphosphate synthase activity"/>
    <property type="evidence" value="ECO:0007669"/>
    <property type="project" value="UniProtKB-UniRule"/>
</dbReference>
<feature type="site" description="Transition state stabilizer" evidence="14">
    <location>
        <position position="362"/>
    </location>
</feature>
<feature type="binding site" evidence="14">
    <location>
        <begin position="361"/>
        <end position="364"/>
    </location>
    <ligand>
        <name>4-CDP-2-C-methyl-D-erythritol 2-phosphate</name>
        <dbReference type="ChEBI" id="CHEBI:57919"/>
    </ligand>
</feature>
<dbReference type="InterPro" id="IPR036571">
    <property type="entry name" value="MECDP_synthase_sf"/>
</dbReference>
<feature type="binding site" evidence="14">
    <location>
        <begin position="285"/>
        <end position="287"/>
    </location>
    <ligand>
        <name>4-CDP-2-C-methyl-D-erythritol 2-phosphate</name>
        <dbReference type="ChEBI" id="CHEBI:57919"/>
    </ligand>
</feature>
<feature type="binding site" evidence="14">
    <location>
        <position position="368"/>
    </location>
    <ligand>
        <name>4-CDP-2-C-methyl-D-erythritol 2-phosphate</name>
        <dbReference type="ChEBI" id="CHEBI:57919"/>
    </ligand>
</feature>
<dbReference type="FunFam" id="3.90.550.10:FF:000003">
    <property type="entry name" value="2-C-methyl-D-erythritol 4-phosphate cytidylyltransferase"/>
    <property type="match status" value="1"/>
</dbReference>
<keyword evidence="9 14" id="KW-0548">Nucleotidyltransferase</keyword>
<dbReference type="PANTHER" id="PTHR43181:SF1">
    <property type="entry name" value="2-C-METHYL-D-ERYTHRITOL 2,4-CYCLODIPHOSPHATE SYNTHASE, CHLOROPLASTIC"/>
    <property type="match status" value="1"/>
</dbReference>
<dbReference type="PROSITE" id="PS01295">
    <property type="entry name" value="ISPD"/>
    <property type="match status" value="1"/>
</dbReference>
<dbReference type="HAMAP" id="MF_00108">
    <property type="entry name" value="IspD"/>
    <property type="match status" value="1"/>
</dbReference>
<keyword evidence="8 14" id="KW-0808">Transferase</keyword>
<dbReference type="EMBL" id="JACHOB010000002">
    <property type="protein sequence ID" value="MBB4658936.1"/>
    <property type="molecule type" value="Genomic_DNA"/>
</dbReference>
<evidence type="ECO:0000259" key="15">
    <source>
        <dbReference type="Pfam" id="PF02542"/>
    </source>
</evidence>
<dbReference type="PANTHER" id="PTHR43181">
    <property type="entry name" value="2-C-METHYL-D-ERYTHRITOL 2,4-CYCLODIPHOSPHATE SYNTHASE, CHLOROPLASTIC"/>
    <property type="match status" value="1"/>
</dbReference>
<protein>
    <recommendedName>
        <fullName evidence="14">Bifunctional enzyme IspD/IspF</fullName>
    </recommendedName>
    <domain>
        <recommendedName>
            <fullName evidence="14">2-C-methyl-D-erythritol 4-phosphate cytidylyltransferase</fullName>
            <ecNumber evidence="14">2.7.7.60</ecNumber>
        </recommendedName>
        <alternativeName>
            <fullName evidence="14">4-diphosphocytidyl-2C-methyl-D-erythritol synthase</fullName>
        </alternativeName>
        <alternativeName>
            <fullName evidence="14">MEP cytidylyltransferase</fullName>
            <shortName evidence="14">MCT</shortName>
        </alternativeName>
    </domain>
    <domain>
        <recommendedName>
            <fullName evidence="14">2-C-methyl-D-erythritol 2,4-cyclodiphosphate synthase</fullName>
            <shortName evidence="14">MECDP-synthase</shortName>
            <shortName evidence="14">MECPP-synthase</shortName>
            <shortName evidence="14">MECPS</shortName>
            <ecNumber evidence="14">4.6.1.12</ecNumber>
        </recommendedName>
    </domain>
</protein>
<feature type="region of interest" description="2-C-methyl-D-erythritol 2,4-cyclodiphosphate synthase" evidence="14">
    <location>
        <begin position="231"/>
        <end position="390"/>
    </location>
</feature>
<keyword evidence="13 14" id="KW-0511">Multifunctional enzyme</keyword>
<evidence type="ECO:0000256" key="3">
    <source>
        <dbReference type="ARBA" id="ARBA00001968"/>
    </source>
</evidence>
<dbReference type="EC" id="2.7.7.60" evidence="14"/>
<gene>
    <name evidence="14" type="primary">ispDF</name>
    <name evidence="16" type="ORF">GGQ59_001450</name>
</gene>
<dbReference type="InterPro" id="IPR003526">
    <property type="entry name" value="MECDP_synthase"/>
</dbReference>
<dbReference type="SUPFAM" id="SSF53448">
    <property type="entry name" value="Nucleotide-diphospho-sugar transferases"/>
    <property type="match status" value="1"/>
</dbReference>
<comment type="catalytic activity">
    <reaction evidence="1 14">
        <text>4-CDP-2-C-methyl-D-erythritol 2-phosphate = 2-C-methyl-D-erythritol 2,4-cyclic diphosphate + CMP</text>
        <dbReference type="Rhea" id="RHEA:23864"/>
        <dbReference type="ChEBI" id="CHEBI:57919"/>
        <dbReference type="ChEBI" id="CHEBI:58483"/>
        <dbReference type="ChEBI" id="CHEBI:60377"/>
        <dbReference type="EC" id="4.6.1.12"/>
    </reaction>
</comment>
<evidence type="ECO:0000256" key="11">
    <source>
        <dbReference type="ARBA" id="ARBA00023229"/>
    </source>
</evidence>
<comment type="similarity">
    <text evidence="14">In the C-terminal section; belongs to the IspF family.</text>
</comment>
<evidence type="ECO:0000256" key="1">
    <source>
        <dbReference type="ARBA" id="ARBA00000200"/>
    </source>
</evidence>